<feature type="compositionally biased region" description="Low complexity" evidence="1">
    <location>
        <begin position="254"/>
        <end position="268"/>
    </location>
</feature>
<dbReference type="Proteomes" id="UP000521872">
    <property type="component" value="Unassembled WGS sequence"/>
</dbReference>
<reference evidence="3 4" key="1">
    <citation type="submission" date="2019-12" db="EMBL/GenBank/DDBJ databases">
        <authorList>
            <person name="Floudas D."/>
            <person name="Bentzer J."/>
            <person name="Ahren D."/>
            <person name="Johansson T."/>
            <person name="Persson P."/>
            <person name="Tunlid A."/>
        </authorList>
    </citation>
    <scope>NUCLEOTIDE SEQUENCE [LARGE SCALE GENOMIC DNA]</scope>
    <source>
        <strain evidence="3 4">CBS 102.39</strain>
    </source>
</reference>
<dbReference type="GO" id="GO:0008168">
    <property type="term" value="F:methyltransferase activity"/>
    <property type="evidence" value="ECO:0007669"/>
    <property type="project" value="TreeGrafter"/>
</dbReference>
<proteinExistence type="predicted"/>
<evidence type="ECO:0000313" key="3">
    <source>
        <dbReference type="EMBL" id="KAF4613978.1"/>
    </source>
</evidence>
<name>A0A8H4VL73_9AGAR</name>
<keyword evidence="4" id="KW-1185">Reference proteome</keyword>
<evidence type="ECO:0000259" key="2">
    <source>
        <dbReference type="Pfam" id="PF13649"/>
    </source>
</evidence>
<protein>
    <recommendedName>
        <fullName evidence="2">Methyltransferase domain-containing protein</fullName>
    </recommendedName>
</protein>
<feature type="region of interest" description="Disordered" evidence="1">
    <location>
        <begin position="254"/>
        <end position="276"/>
    </location>
</feature>
<dbReference type="CDD" id="cd02440">
    <property type="entry name" value="AdoMet_MTases"/>
    <property type="match status" value="1"/>
</dbReference>
<gene>
    <name evidence="3" type="ORF">D9613_007904</name>
</gene>
<dbReference type="InterPro" id="IPR041698">
    <property type="entry name" value="Methyltransf_25"/>
</dbReference>
<dbReference type="Gene3D" id="3.40.50.150">
    <property type="entry name" value="Vaccinia Virus protein VP39"/>
    <property type="match status" value="1"/>
</dbReference>
<sequence length="519" mass="58869">MSRRPLVKNIEVSTNFRQKPRRKPGETSYPITYTIPMADFDIWHHMFLFSYCQNLTMHRFARAPARVLDLGCGTGYWAIEAAKHWPTSKIYGFDIAHTQPQLENIASFCSLSERVEWVHGNFLDGLPFPTDFFDFVRISGLGLAIPEDEWQSLLEDVRRVLKAGAVLEIIEDDLLFPCSSSLLRRPQLCSPVSVISYPPNRLYKSKPAVLYERSNTLSERNLPSQISNFTFQEPLRYQKSFFVPCLPSSVNLLSPTSPTSSPSYSESIPENEHSQDHSRLKAAWDAMLAARFLSPNLLSVLPFYLTTSSFSNATSSSYLRIPLPPNSGVHKTLITGTQRETHPSTPSNELHGSFAADFARFMDGSQESTGLPVPEASICATMHLAKTVNTVRGCKEAIFSEYYKLHSNDALDILSRKAQSDFQGHNSQPHNSIVRQAFEVDWKNWEFDMIDRMTMGSHIVKHSVWAPSIPDPVDHPEWRTWRNGFKESSTCDTQNEHSIAAYNPDDLCRSMRIFIGFKT</sequence>
<dbReference type="Pfam" id="PF13649">
    <property type="entry name" value="Methyltransf_25"/>
    <property type="match status" value="1"/>
</dbReference>
<dbReference type="SUPFAM" id="SSF53335">
    <property type="entry name" value="S-adenosyl-L-methionine-dependent methyltransferases"/>
    <property type="match status" value="1"/>
</dbReference>
<dbReference type="InterPro" id="IPR029063">
    <property type="entry name" value="SAM-dependent_MTases_sf"/>
</dbReference>
<accession>A0A8H4VL73</accession>
<feature type="domain" description="Methyltransferase" evidence="2">
    <location>
        <begin position="67"/>
        <end position="164"/>
    </location>
</feature>
<evidence type="ECO:0000256" key="1">
    <source>
        <dbReference type="SAM" id="MobiDB-lite"/>
    </source>
</evidence>
<dbReference type="EMBL" id="JAACJL010000045">
    <property type="protein sequence ID" value="KAF4613978.1"/>
    <property type="molecule type" value="Genomic_DNA"/>
</dbReference>
<dbReference type="AlphaFoldDB" id="A0A8H4VL73"/>
<dbReference type="PANTHER" id="PTHR43591">
    <property type="entry name" value="METHYLTRANSFERASE"/>
    <property type="match status" value="1"/>
</dbReference>
<dbReference type="PANTHER" id="PTHR43591:SF24">
    <property type="entry name" value="2-METHOXY-6-POLYPRENYL-1,4-BENZOQUINOL METHYLASE, MITOCHONDRIAL"/>
    <property type="match status" value="1"/>
</dbReference>
<organism evidence="3 4">
    <name type="scientific">Agrocybe pediades</name>
    <dbReference type="NCBI Taxonomy" id="84607"/>
    <lineage>
        <taxon>Eukaryota</taxon>
        <taxon>Fungi</taxon>
        <taxon>Dikarya</taxon>
        <taxon>Basidiomycota</taxon>
        <taxon>Agaricomycotina</taxon>
        <taxon>Agaricomycetes</taxon>
        <taxon>Agaricomycetidae</taxon>
        <taxon>Agaricales</taxon>
        <taxon>Agaricineae</taxon>
        <taxon>Strophariaceae</taxon>
        <taxon>Agrocybe</taxon>
    </lineage>
</organism>
<evidence type="ECO:0000313" key="4">
    <source>
        <dbReference type="Proteomes" id="UP000521872"/>
    </source>
</evidence>
<comment type="caution">
    <text evidence="3">The sequence shown here is derived from an EMBL/GenBank/DDBJ whole genome shotgun (WGS) entry which is preliminary data.</text>
</comment>